<dbReference type="AlphaFoldDB" id="A0A7R8WC72"/>
<evidence type="ECO:0000256" key="11">
    <source>
        <dbReference type="ARBA" id="ARBA00022801"/>
    </source>
</evidence>
<dbReference type="EMBL" id="OB660890">
    <property type="protein sequence ID" value="CAD7226670.1"/>
    <property type="molecule type" value="Genomic_DNA"/>
</dbReference>
<dbReference type="EC" id="3.1.1.17" evidence="7"/>
<dbReference type="SUPFAM" id="SSF63829">
    <property type="entry name" value="Calcium-dependent phosphotriesterase"/>
    <property type="match status" value="1"/>
</dbReference>
<feature type="active site" description="Proton donor/acceptor" evidence="14">
    <location>
        <position position="215"/>
    </location>
</feature>
<evidence type="ECO:0000256" key="14">
    <source>
        <dbReference type="PIRSR" id="PIRSR605511-1"/>
    </source>
</evidence>
<dbReference type="PANTHER" id="PTHR10907:SF66">
    <property type="entry name" value="MIP34848P1-RELATED"/>
    <property type="match status" value="1"/>
</dbReference>
<dbReference type="InterPro" id="IPR011042">
    <property type="entry name" value="6-blade_b-propeller_TolB-like"/>
</dbReference>
<dbReference type="PRINTS" id="PR01790">
    <property type="entry name" value="SMP30FAMILY"/>
</dbReference>
<comment type="cofactor">
    <cofactor evidence="3">
        <name>Mn(2+)</name>
        <dbReference type="ChEBI" id="CHEBI:29035"/>
    </cofactor>
</comment>
<evidence type="ECO:0000256" key="13">
    <source>
        <dbReference type="ARBA" id="ARBA00032464"/>
    </source>
</evidence>
<feature type="binding site" evidence="15">
    <location>
        <position position="129"/>
    </location>
    <ligand>
        <name>substrate</name>
    </ligand>
</feature>
<keyword evidence="15" id="KW-0862">Zinc</keyword>
<dbReference type="PRINTS" id="PR01791">
    <property type="entry name" value="REGUCALCIN"/>
</dbReference>
<feature type="binding site" evidence="15">
    <location>
        <position position="215"/>
    </location>
    <ligand>
        <name>a divalent metal cation</name>
        <dbReference type="ChEBI" id="CHEBI:60240"/>
    </ligand>
</feature>
<keyword evidence="11" id="KW-0378">Hydrolase</keyword>
<comment type="cofactor">
    <cofactor evidence="4">
        <name>Mg(2+)</name>
        <dbReference type="ChEBI" id="CHEBI:18420"/>
    </cofactor>
</comment>
<evidence type="ECO:0000256" key="3">
    <source>
        <dbReference type="ARBA" id="ARBA00001936"/>
    </source>
</evidence>
<feature type="binding site" evidence="15">
    <location>
        <position position="163"/>
    </location>
    <ligand>
        <name>a divalent metal cation</name>
        <dbReference type="ChEBI" id="CHEBI:60240"/>
    </ligand>
</feature>
<accession>A0A7R8WC72</accession>
<comment type="cofactor">
    <cofactor evidence="2">
        <name>Ca(2+)</name>
        <dbReference type="ChEBI" id="CHEBI:29108"/>
    </cofactor>
</comment>
<keyword evidence="9" id="KW-0963">Cytoplasm</keyword>
<feature type="binding site" evidence="15">
    <location>
        <position position="109"/>
    </location>
    <ligand>
        <name>substrate</name>
    </ligand>
</feature>
<protein>
    <recommendedName>
        <fullName evidence="8">Regucalcin</fullName>
        <ecNumber evidence="7">3.1.1.17</ecNumber>
    </recommendedName>
    <alternativeName>
        <fullName evidence="13">Gluconolactonase</fullName>
    </alternativeName>
</protein>
<evidence type="ECO:0000313" key="16">
    <source>
        <dbReference type="EMBL" id="CAD7226670.1"/>
    </source>
</evidence>
<feature type="binding site" evidence="15">
    <location>
        <position position="17"/>
    </location>
    <ligand>
        <name>a divalent metal cation</name>
        <dbReference type="ChEBI" id="CHEBI:60240"/>
    </ligand>
</feature>
<evidence type="ECO:0000256" key="1">
    <source>
        <dbReference type="ARBA" id="ARBA00001589"/>
    </source>
</evidence>
<evidence type="ECO:0000256" key="12">
    <source>
        <dbReference type="ARBA" id="ARBA00022837"/>
    </source>
</evidence>
<evidence type="ECO:0000256" key="8">
    <source>
        <dbReference type="ARBA" id="ARBA00016808"/>
    </source>
</evidence>
<dbReference type="InterPro" id="IPR005511">
    <property type="entry name" value="SMP-30"/>
</dbReference>
<evidence type="ECO:0000256" key="4">
    <source>
        <dbReference type="ARBA" id="ARBA00001946"/>
    </source>
</evidence>
<dbReference type="GO" id="GO:0019853">
    <property type="term" value="P:L-ascorbic acid biosynthetic process"/>
    <property type="evidence" value="ECO:0007669"/>
    <property type="project" value="TreeGrafter"/>
</dbReference>
<comment type="subcellular location">
    <subcellularLocation>
        <location evidence="5">Cytoplasm</location>
    </subcellularLocation>
</comment>
<keyword evidence="12" id="KW-0106">Calcium</keyword>
<reference evidence="16" key="1">
    <citation type="submission" date="2020-11" db="EMBL/GenBank/DDBJ databases">
        <authorList>
            <person name="Tran Van P."/>
        </authorList>
    </citation>
    <scope>NUCLEOTIDE SEQUENCE</scope>
</reference>
<name>A0A7R8WC72_9CRUS</name>
<feature type="binding site" evidence="15">
    <location>
        <position position="111"/>
    </location>
    <ligand>
        <name>substrate</name>
    </ligand>
</feature>
<dbReference type="PANTHER" id="PTHR10907">
    <property type="entry name" value="REGUCALCIN"/>
    <property type="match status" value="1"/>
</dbReference>
<dbReference type="OrthoDB" id="423498at2759"/>
<dbReference type="GO" id="GO:0005737">
    <property type="term" value="C:cytoplasm"/>
    <property type="evidence" value="ECO:0007669"/>
    <property type="project" value="UniProtKB-SubCell"/>
</dbReference>
<evidence type="ECO:0000256" key="6">
    <source>
        <dbReference type="ARBA" id="ARBA00008853"/>
    </source>
</evidence>
<evidence type="ECO:0000256" key="15">
    <source>
        <dbReference type="PIRSR" id="PIRSR605511-2"/>
    </source>
</evidence>
<dbReference type="InterPro" id="IPR008367">
    <property type="entry name" value="Regucalcin"/>
</dbReference>
<comment type="catalytic activity">
    <reaction evidence="1">
        <text>D-glucono-1,5-lactone + H2O = D-gluconate + H(+)</text>
        <dbReference type="Rhea" id="RHEA:10440"/>
        <dbReference type="ChEBI" id="CHEBI:15377"/>
        <dbReference type="ChEBI" id="CHEBI:15378"/>
        <dbReference type="ChEBI" id="CHEBI:16217"/>
        <dbReference type="ChEBI" id="CHEBI:18391"/>
        <dbReference type="EC" id="3.1.1.17"/>
    </reaction>
</comment>
<comment type="cofactor">
    <cofactor evidence="15">
        <name>Zn(2+)</name>
        <dbReference type="ChEBI" id="CHEBI:29105"/>
    </cofactor>
    <text evidence="15">Binds 1 divalent metal cation per subunit.</text>
</comment>
<dbReference type="InterPro" id="IPR013658">
    <property type="entry name" value="SGL"/>
</dbReference>
<proteinExistence type="inferred from homology"/>
<sequence>MKPQIDVIFQRDQGCGEGPFWSEDEQVLYSVDIPGCTVNSYEAKTGKNSSTKIDGVSAVSFVIPVAGKPNHFLVGVDLTIGLLHWEGQDGVISTVQPLASSCFESPGSRFNDAKCDPSGRLWVGSMGPEGAPGEILTGDSSFLHTLEPDGNMEIRLNKVVLSNGLDWSKDMTKFYYIDSSRYQVDVYDCNITTGSLCNRRCLLDFKSEGLLGIPDGMTIDEEGHLWVATFSGKRVLRVHCETGAVISSLELPVPNVTSCCFGGKDLDTLFVTTASKYSDMKKYPLGGSIFKVTGIGVRGLRPGVPANIAILNE</sequence>
<comment type="similarity">
    <text evidence="6">Belongs to the SMP-30/CGR1 family.</text>
</comment>
<evidence type="ECO:0000256" key="7">
    <source>
        <dbReference type="ARBA" id="ARBA00013227"/>
    </source>
</evidence>
<organism evidence="16">
    <name type="scientific">Cyprideis torosa</name>
    <dbReference type="NCBI Taxonomy" id="163714"/>
    <lineage>
        <taxon>Eukaryota</taxon>
        <taxon>Metazoa</taxon>
        <taxon>Ecdysozoa</taxon>
        <taxon>Arthropoda</taxon>
        <taxon>Crustacea</taxon>
        <taxon>Oligostraca</taxon>
        <taxon>Ostracoda</taxon>
        <taxon>Podocopa</taxon>
        <taxon>Podocopida</taxon>
        <taxon>Cytherocopina</taxon>
        <taxon>Cytheroidea</taxon>
        <taxon>Cytherideidae</taxon>
        <taxon>Cyprideis</taxon>
    </lineage>
</organism>
<dbReference type="FunFam" id="2.120.10.30:FF:000027">
    <property type="entry name" value="Regucalcin homologue"/>
    <property type="match status" value="1"/>
</dbReference>
<dbReference type="GO" id="GO:0030234">
    <property type="term" value="F:enzyme regulator activity"/>
    <property type="evidence" value="ECO:0007669"/>
    <property type="project" value="InterPro"/>
</dbReference>
<gene>
    <name evidence="16" type="ORF">CTOB1V02_LOCUS4586</name>
</gene>
<dbReference type="Pfam" id="PF08450">
    <property type="entry name" value="SGL"/>
    <property type="match status" value="1"/>
</dbReference>
<evidence type="ECO:0000256" key="10">
    <source>
        <dbReference type="ARBA" id="ARBA00022723"/>
    </source>
</evidence>
<evidence type="ECO:0000256" key="5">
    <source>
        <dbReference type="ARBA" id="ARBA00004496"/>
    </source>
</evidence>
<evidence type="ECO:0000256" key="9">
    <source>
        <dbReference type="ARBA" id="ARBA00022490"/>
    </source>
</evidence>
<dbReference type="Gene3D" id="2.120.10.30">
    <property type="entry name" value="TolB, C-terminal domain"/>
    <property type="match status" value="1"/>
</dbReference>
<dbReference type="GO" id="GO:0004341">
    <property type="term" value="F:gluconolactonase activity"/>
    <property type="evidence" value="ECO:0007669"/>
    <property type="project" value="UniProtKB-EC"/>
</dbReference>
<dbReference type="GO" id="GO:0005509">
    <property type="term" value="F:calcium ion binding"/>
    <property type="evidence" value="ECO:0007669"/>
    <property type="project" value="InterPro"/>
</dbReference>
<keyword evidence="10 15" id="KW-0479">Metal-binding</keyword>
<evidence type="ECO:0000256" key="2">
    <source>
        <dbReference type="ARBA" id="ARBA00001913"/>
    </source>
</evidence>